<keyword evidence="4" id="KW-0548">Nucleotidyltransferase</keyword>
<dbReference type="KEGG" id="mag:amb1494"/>
<feature type="domain" description="Reverse transcriptase" evidence="3">
    <location>
        <begin position="140"/>
        <end position="390"/>
    </location>
</feature>
<sequence length="470" mass="52920">MPEGQGLRARAHHLVGVAAPPDAYGVAPGADGIRRVLPRASRRSSAGVDEGTQSPARPVHPRQDLVRLRLAAELQQRQPEQQQQEQQKPGPSRPHMITQQPSDITVSQLFEAYYDCRRHKRNTASALDFEMVLENNLMDLLAELQAGTWMPGPATVFAITRPRPREVWAAQFRDRIVHHLVYRAINPLFEPAFIADSCACIKGRGTLYGAERLHRHLRSATENWSKPAFYLKADIANFFGSIRHADLFAMLARRIKDPTMLELCRKLVFQDVRRDAIVKDGAGTLALVPPHKSLFQALPGIGLPIGNLSSQFFANVYLDGLDQMIKRRLGMRHYVRYVDDMVLIHPESKALLSAAEAIRDHLSGIGLKLAEHKTFVAPVTKGVDFVGHVIRPHRRQGRPRTHRAALRRLMEIPAEDFMPSCNSYLGLFRHGGSRNQIIALARIALRRRHWVAADLTKVGARRIPTRRTEP</sequence>
<dbReference type="PROSITE" id="PS50878">
    <property type="entry name" value="RT_POL"/>
    <property type="match status" value="1"/>
</dbReference>
<dbReference type="InterPro" id="IPR043502">
    <property type="entry name" value="DNA/RNA_pol_sf"/>
</dbReference>
<dbReference type="SUPFAM" id="SSF56672">
    <property type="entry name" value="DNA/RNA polymerases"/>
    <property type="match status" value="1"/>
</dbReference>
<dbReference type="PANTHER" id="PTHR34047:SF8">
    <property type="entry name" value="PROTEIN YKFC"/>
    <property type="match status" value="1"/>
</dbReference>
<dbReference type="Proteomes" id="UP000007058">
    <property type="component" value="Chromosome"/>
</dbReference>
<evidence type="ECO:0000313" key="4">
    <source>
        <dbReference type="EMBL" id="BAE50298.1"/>
    </source>
</evidence>
<evidence type="ECO:0000313" key="5">
    <source>
        <dbReference type="Proteomes" id="UP000007058"/>
    </source>
</evidence>
<gene>
    <name evidence="4" type="ordered locus">amb1494</name>
</gene>
<dbReference type="PANTHER" id="PTHR34047">
    <property type="entry name" value="NUCLEAR INTRON MATURASE 1, MITOCHONDRIAL-RELATED"/>
    <property type="match status" value="1"/>
</dbReference>
<dbReference type="AlphaFoldDB" id="Q2W777"/>
<organism evidence="4 5">
    <name type="scientific">Paramagnetospirillum magneticum (strain ATCC 700264 / AMB-1)</name>
    <name type="common">Magnetospirillum magneticum</name>
    <dbReference type="NCBI Taxonomy" id="342108"/>
    <lineage>
        <taxon>Bacteria</taxon>
        <taxon>Pseudomonadati</taxon>
        <taxon>Pseudomonadota</taxon>
        <taxon>Alphaproteobacteria</taxon>
        <taxon>Rhodospirillales</taxon>
        <taxon>Magnetospirillaceae</taxon>
        <taxon>Paramagnetospirillum</taxon>
    </lineage>
</organism>
<dbReference type="InterPro" id="IPR000477">
    <property type="entry name" value="RT_dom"/>
</dbReference>
<dbReference type="HOGENOM" id="CLU_013584_0_0_5"/>
<dbReference type="STRING" id="342108.amb1494"/>
<protein>
    <submittedName>
        <fullName evidence="4">Retron-type reverse transcriptase</fullName>
    </submittedName>
</protein>
<name>Q2W777_PARM1</name>
<dbReference type="InterPro" id="IPR051083">
    <property type="entry name" value="GrpII_Intron_Splice-Mob/Def"/>
</dbReference>
<keyword evidence="4" id="KW-0808">Transferase</keyword>
<dbReference type="Pfam" id="PF00078">
    <property type="entry name" value="RVT_1"/>
    <property type="match status" value="1"/>
</dbReference>
<evidence type="ECO:0000256" key="2">
    <source>
        <dbReference type="SAM" id="MobiDB-lite"/>
    </source>
</evidence>
<feature type="region of interest" description="Disordered" evidence="2">
    <location>
        <begin position="75"/>
        <end position="101"/>
    </location>
</feature>
<dbReference type="EMBL" id="AP007255">
    <property type="protein sequence ID" value="BAE50298.1"/>
    <property type="molecule type" value="Genomic_DNA"/>
</dbReference>
<feature type="compositionally biased region" description="Low complexity" evidence="2">
    <location>
        <begin position="75"/>
        <end position="87"/>
    </location>
</feature>
<reference evidence="4 5" key="1">
    <citation type="journal article" date="2005" name="DNA Res.">
        <title>Complete genome sequence of the facultative anaerobic magnetotactic bacterium Magnetospirillum sp. strain AMB-1.</title>
        <authorList>
            <person name="Matsunaga T."/>
            <person name="Okamura Y."/>
            <person name="Fukuda Y."/>
            <person name="Wahyudi A.T."/>
            <person name="Murase Y."/>
            <person name="Takeyama H."/>
        </authorList>
    </citation>
    <scope>NUCLEOTIDE SEQUENCE [LARGE SCALE GENOMIC DNA]</scope>
    <source>
        <strain evidence="5">ATCC 700264 / AMB-1</strain>
    </source>
</reference>
<keyword evidence="4" id="KW-0695">RNA-directed DNA polymerase</keyword>
<dbReference type="GO" id="GO:0003964">
    <property type="term" value="F:RNA-directed DNA polymerase activity"/>
    <property type="evidence" value="ECO:0007669"/>
    <property type="project" value="UniProtKB-KW"/>
</dbReference>
<proteinExistence type="inferred from homology"/>
<keyword evidence="5" id="KW-1185">Reference proteome</keyword>
<dbReference type="CDD" id="cd01646">
    <property type="entry name" value="RT_Bac_retron_I"/>
    <property type="match status" value="1"/>
</dbReference>
<accession>Q2W777</accession>
<comment type="similarity">
    <text evidence="1">Belongs to the bacterial reverse transcriptase family.</text>
</comment>
<feature type="region of interest" description="Disordered" evidence="2">
    <location>
        <begin position="37"/>
        <end position="63"/>
    </location>
</feature>
<evidence type="ECO:0000259" key="3">
    <source>
        <dbReference type="PROSITE" id="PS50878"/>
    </source>
</evidence>
<evidence type="ECO:0000256" key="1">
    <source>
        <dbReference type="ARBA" id="ARBA00034120"/>
    </source>
</evidence>